<evidence type="ECO:0000256" key="3">
    <source>
        <dbReference type="ARBA" id="ARBA00012966"/>
    </source>
</evidence>
<protein>
    <recommendedName>
        <fullName evidence="4 14">Nucleoside diphosphate kinase</fullName>
        <ecNumber evidence="3 14">2.7.4.6</ecNumber>
    </recommendedName>
</protein>
<keyword evidence="17" id="KW-1185">Reference proteome</keyword>
<keyword evidence="10" id="KW-0460">Magnesium</keyword>
<comment type="caution">
    <text evidence="12">Lacks conserved residue(s) required for the propagation of feature annotation.</text>
</comment>
<evidence type="ECO:0000256" key="12">
    <source>
        <dbReference type="PROSITE-ProRule" id="PRU00706"/>
    </source>
</evidence>
<comment type="caution">
    <text evidence="16">The sequence shown here is derived from an EMBL/GenBank/DDBJ whole genome shotgun (WGS) entry which is preliminary data.</text>
</comment>
<evidence type="ECO:0000256" key="4">
    <source>
        <dbReference type="ARBA" id="ARBA00017632"/>
    </source>
</evidence>
<dbReference type="SUPFAM" id="SSF54919">
    <property type="entry name" value="Nucleoside diphosphate kinase, NDK"/>
    <property type="match status" value="1"/>
</dbReference>
<dbReference type="GO" id="GO:0004550">
    <property type="term" value="F:nucleoside diphosphate kinase activity"/>
    <property type="evidence" value="ECO:0007669"/>
    <property type="project" value="UniProtKB-EC"/>
</dbReference>
<dbReference type="EMBL" id="LTDM01000053">
    <property type="protein sequence ID" value="OLS01901.1"/>
    <property type="molecule type" value="Genomic_DNA"/>
</dbReference>
<dbReference type="PANTHER" id="PTHR11349">
    <property type="entry name" value="NUCLEOSIDE DIPHOSPHATE KINASE"/>
    <property type="match status" value="1"/>
</dbReference>
<feature type="domain" description="Nucleoside diphosphate kinase-like" evidence="15">
    <location>
        <begin position="1"/>
        <end position="131"/>
    </location>
</feature>
<dbReference type="GO" id="GO:0006183">
    <property type="term" value="P:GTP biosynthetic process"/>
    <property type="evidence" value="ECO:0007669"/>
    <property type="project" value="InterPro"/>
</dbReference>
<keyword evidence="7 14" id="KW-0547">Nucleotide-binding</keyword>
<dbReference type="EC" id="2.7.4.6" evidence="3 14"/>
<dbReference type="GO" id="GO:0046872">
    <property type="term" value="F:metal ion binding"/>
    <property type="evidence" value="ECO:0007669"/>
    <property type="project" value="UniProtKB-KW"/>
</dbReference>
<gene>
    <name evidence="16" type="primary">ndk</name>
    <name evidence="16" type="ORF">TICRE_20430</name>
</gene>
<dbReference type="PROSITE" id="PS00469">
    <property type="entry name" value="NDPK"/>
    <property type="match status" value="1"/>
</dbReference>
<evidence type="ECO:0000256" key="8">
    <source>
        <dbReference type="ARBA" id="ARBA00022777"/>
    </source>
</evidence>
<dbReference type="PROSITE" id="PS51374">
    <property type="entry name" value="NDPK_LIKE"/>
    <property type="match status" value="1"/>
</dbReference>
<dbReference type="PRINTS" id="PR01243">
    <property type="entry name" value="NUCDPKINASE"/>
</dbReference>
<evidence type="ECO:0000256" key="9">
    <source>
        <dbReference type="ARBA" id="ARBA00022840"/>
    </source>
</evidence>
<dbReference type="Pfam" id="PF00334">
    <property type="entry name" value="NDK"/>
    <property type="match status" value="1"/>
</dbReference>
<dbReference type="InterPro" id="IPR023005">
    <property type="entry name" value="Nucleoside_diP_kinase_AS"/>
</dbReference>
<dbReference type="SMART" id="SM00562">
    <property type="entry name" value="NDK"/>
    <property type="match status" value="1"/>
</dbReference>
<accession>A0A1U7M3N1</accession>
<dbReference type="GO" id="GO:0006241">
    <property type="term" value="P:CTP biosynthetic process"/>
    <property type="evidence" value="ECO:0007669"/>
    <property type="project" value="InterPro"/>
</dbReference>
<keyword evidence="9 14" id="KW-0067">ATP-binding</keyword>
<keyword evidence="8 14" id="KW-0418">Kinase</keyword>
<evidence type="ECO:0000313" key="16">
    <source>
        <dbReference type="EMBL" id="OLS01901.1"/>
    </source>
</evidence>
<dbReference type="Proteomes" id="UP000186112">
    <property type="component" value="Unassembled WGS sequence"/>
</dbReference>
<keyword evidence="11" id="KW-0546">Nucleotide metabolism</keyword>
<sequence>MERTFIMIKPDGIQRRIMGEVISRIENKGFKILRAKLFKPSKSLIEEHYQEHREKEFFHELIDYISGESVMIMEVEGESAVEVMRLMIGNKDPKLAAPGTIRGDFSNEKTQNVIHGSDSIENANREISLWF</sequence>
<dbReference type="NCBIfam" id="NF001908">
    <property type="entry name" value="PRK00668.1"/>
    <property type="match status" value="1"/>
</dbReference>
<evidence type="ECO:0000256" key="2">
    <source>
        <dbReference type="ARBA" id="ARBA00008142"/>
    </source>
</evidence>
<evidence type="ECO:0000256" key="7">
    <source>
        <dbReference type="ARBA" id="ARBA00022741"/>
    </source>
</evidence>
<dbReference type="Gene3D" id="3.30.70.141">
    <property type="entry name" value="Nucleoside diphosphate kinase-like domain"/>
    <property type="match status" value="1"/>
</dbReference>
<name>A0A1U7M3N1_TISCR</name>
<dbReference type="InterPro" id="IPR001564">
    <property type="entry name" value="Nucleoside_diP_kinase"/>
</dbReference>
<dbReference type="GO" id="GO:0005524">
    <property type="term" value="F:ATP binding"/>
    <property type="evidence" value="ECO:0007669"/>
    <property type="project" value="UniProtKB-KW"/>
</dbReference>
<comment type="similarity">
    <text evidence="2 12 13">Belongs to the NDK family.</text>
</comment>
<evidence type="ECO:0000256" key="10">
    <source>
        <dbReference type="ARBA" id="ARBA00022842"/>
    </source>
</evidence>
<dbReference type="GO" id="GO:0006228">
    <property type="term" value="P:UTP biosynthetic process"/>
    <property type="evidence" value="ECO:0007669"/>
    <property type="project" value="InterPro"/>
</dbReference>
<dbReference type="AlphaFoldDB" id="A0A1U7M3N1"/>
<evidence type="ECO:0000259" key="15">
    <source>
        <dbReference type="SMART" id="SM00562"/>
    </source>
</evidence>
<dbReference type="InterPro" id="IPR036850">
    <property type="entry name" value="NDK-like_dom_sf"/>
</dbReference>
<comment type="catalytic activity">
    <reaction evidence="14">
        <text>a 2'-deoxyribonucleoside 5'-diphosphate + ATP = a 2'-deoxyribonucleoside 5'-triphosphate + ADP</text>
        <dbReference type="Rhea" id="RHEA:44640"/>
        <dbReference type="ChEBI" id="CHEBI:30616"/>
        <dbReference type="ChEBI" id="CHEBI:61560"/>
        <dbReference type="ChEBI" id="CHEBI:73316"/>
        <dbReference type="ChEBI" id="CHEBI:456216"/>
        <dbReference type="EC" id="2.7.4.6"/>
    </reaction>
</comment>
<comment type="cofactor">
    <cofactor evidence="1">
        <name>Mg(2+)</name>
        <dbReference type="ChEBI" id="CHEBI:18420"/>
    </cofactor>
</comment>
<evidence type="ECO:0000256" key="13">
    <source>
        <dbReference type="RuleBase" id="RU004011"/>
    </source>
</evidence>
<dbReference type="OrthoDB" id="9801161at2"/>
<proteinExistence type="inferred from homology"/>
<evidence type="ECO:0000256" key="1">
    <source>
        <dbReference type="ARBA" id="ARBA00001946"/>
    </source>
</evidence>
<dbReference type="FunFam" id="3.30.70.141:FF:000003">
    <property type="entry name" value="Nucleoside diphosphate kinase"/>
    <property type="match status" value="1"/>
</dbReference>
<reference evidence="16 17" key="1">
    <citation type="submission" date="2016-02" db="EMBL/GenBank/DDBJ databases">
        <title>Genome sequence of Tissierella creatinophila DSM 6911.</title>
        <authorList>
            <person name="Poehlein A."/>
            <person name="Daniel R."/>
        </authorList>
    </citation>
    <scope>NUCLEOTIDE SEQUENCE [LARGE SCALE GENOMIC DNA]</scope>
    <source>
        <strain evidence="16 17">DSM 6911</strain>
    </source>
</reference>
<evidence type="ECO:0000256" key="14">
    <source>
        <dbReference type="RuleBase" id="RU004013"/>
    </source>
</evidence>
<evidence type="ECO:0000256" key="11">
    <source>
        <dbReference type="ARBA" id="ARBA00023080"/>
    </source>
</evidence>
<evidence type="ECO:0000256" key="6">
    <source>
        <dbReference type="ARBA" id="ARBA00022723"/>
    </source>
</evidence>
<evidence type="ECO:0000256" key="5">
    <source>
        <dbReference type="ARBA" id="ARBA00022679"/>
    </source>
</evidence>
<evidence type="ECO:0000313" key="17">
    <source>
        <dbReference type="Proteomes" id="UP000186112"/>
    </source>
</evidence>
<keyword evidence="5 14" id="KW-0808">Transferase</keyword>
<keyword evidence="6" id="KW-0479">Metal-binding</keyword>
<dbReference type="InterPro" id="IPR034907">
    <property type="entry name" value="NDK-like_dom"/>
</dbReference>
<dbReference type="RefSeq" id="WP_075727709.1">
    <property type="nucleotide sequence ID" value="NZ_LTDM01000053.1"/>
</dbReference>
<organism evidence="16 17">
    <name type="scientific">Tissierella creatinophila DSM 6911</name>
    <dbReference type="NCBI Taxonomy" id="1123403"/>
    <lineage>
        <taxon>Bacteria</taxon>
        <taxon>Bacillati</taxon>
        <taxon>Bacillota</taxon>
        <taxon>Tissierellia</taxon>
        <taxon>Tissierellales</taxon>
        <taxon>Tissierellaceae</taxon>
        <taxon>Tissierella</taxon>
    </lineage>
</organism>
<dbReference type="CDD" id="cd04413">
    <property type="entry name" value="NDPk_I"/>
    <property type="match status" value="1"/>
</dbReference>